<dbReference type="EMBL" id="KI271613">
    <property type="protein sequence ID" value="ERL63791.1"/>
    <property type="molecule type" value="Genomic_DNA"/>
</dbReference>
<dbReference type="Pfam" id="PF08861">
    <property type="entry name" value="DUF1828"/>
    <property type="match status" value="1"/>
</dbReference>
<dbReference type="AlphaFoldDB" id="U4TG97"/>
<dbReference type="eggNOG" id="ENOG502ZAE6">
    <property type="taxonomic scope" value="Bacteria"/>
</dbReference>
<dbReference type="HOGENOM" id="CLU_091320_0_0_9"/>
<keyword evidence="3" id="KW-1185">Reference proteome</keyword>
<dbReference type="STRING" id="1231336.L248_2151"/>
<evidence type="ECO:0000313" key="2">
    <source>
        <dbReference type="EMBL" id="ERL63791.1"/>
    </source>
</evidence>
<dbReference type="Proteomes" id="UP000030647">
    <property type="component" value="Unassembled WGS sequence"/>
</dbReference>
<proteinExistence type="predicted"/>
<sequence>MTSATDVDVIAKDWLNEIQKTARFSSIDGNHFGFQTPFTDPYGDEITLLITAKDNNRFLVSDQGYTVWNLESHGVRITKKGSTRFALLDGVVRNNHVNFDVATKDIFLEGTADVLPTVINNVLAAVLKVSDFAYMSHGNIRSMFHEDVAEYLKDNQDNFAFESGLSIIGDSGMNYPIDYLFRQTLRDSRLTNLHTTLDRNRTTMIMGTWFDTDKARKSQFSSVRTTYNIVIPEINSQNQQFVDHLATHHIHVIPFSDKNAFKQALAIQNN</sequence>
<organism evidence="2 3">
    <name type="scientific">Schleiferilactobacillus shenzhenensis LY-73</name>
    <dbReference type="NCBI Taxonomy" id="1231336"/>
    <lineage>
        <taxon>Bacteria</taxon>
        <taxon>Bacillati</taxon>
        <taxon>Bacillota</taxon>
        <taxon>Bacilli</taxon>
        <taxon>Lactobacillales</taxon>
        <taxon>Lactobacillaceae</taxon>
        <taxon>Schleiferilactobacillus</taxon>
    </lineage>
</organism>
<accession>U4TG97</accession>
<dbReference type="OrthoDB" id="2285516at2"/>
<feature type="domain" description="DUF1828" evidence="1">
    <location>
        <begin position="36"/>
        <end position="129"/>
    </location>
</feature>
<reference evidence="3" key="1">
    <citation type="journal article" date="2013" name="Genome Announc.">
        <title>Whole-Genome Sequencing of Lactobacillus shenzhenensis Strain LY-73T.</title>
        <authorList>
            <person name="Lin Z."/>
            <person name="Liu Z."/>
            <person name="Yang R."/>
            <person name="Zou Y."/>
            <person name="Wan D."/>
            <person name="Chen J."/>
            <person name="Guo M."/>
            <person name="Zhao J."/>
            <person name="Fang C."/>
            <person name="Yang R."/>
            <person name="Liu F."/>
        </authorList>
    </citation>
    <scope>NUCLEOTIDE SEQUENCE [LARGE SCALE GENOMIC DNA]</scope>
    <source>
        <strain evidence="3">LY-73</strain>
    </source>
</reference>
<dbReference type="RefSeq" id="WP_022530905.1">
    <property type="nucleotide sequence ID" value="NZ_KI271613.1"/>
</dbReference>
<protein>
    <recommendedName>
        <fullName evidence="1">DUF1828 domain-containing protein</fullName>
    </recommendedName>
</protein>
<evidence type="ECO:0000313" key="3">
    <source>
        <dbReference type="Proteomes" id="UP000030647"/>
    </source>
</evidence>
<dbReference type="InterPro" id="IPR014960">
    <property type="entry name" value="DUF1828"/>
</dbReference>
<gene>
    <name evidence="2" type="ORF">L248_2151</name>
</gene>
<name>U4TG97_9LACO</name>
<evidence type="ECO:0000259" key="1">
    <source>
        <dbReference type="Pfam" id="PF08861"/>
    </source>
</evidence>